<evidence type="ECO:0000313" key="1">
    <source>
        <dbReference type="EMBL" id="QHU21799.1"/>
    </source>
</evidence>
<organism evidence="1">
    <name type="scientific">viral metagenome</name>
    <dbReference type="NCBI Taxonomy" id="1070528"/>
    <lineage>
        <taxon>unclassified sequences</taxon>
        <taxon>metagenomes</taxon>
        <taxon>organismal metagenomes</taxon>
    </lineage>
</organism>
<reference evidence="1" key="1">
    <citation type="journal article" date="2020" name="Nature">
        <title>Giant virus diversity and host interactions through global metagenomics.</title>
        <authorList>
            <person name="Schulz F."/>
            <person name="Roux S."/>
            <person name="Paez-Espino D."/>
            <person name="Jungbluth S."/>
            <person name="Walsh D.A."/>
            <person name="Denef V.J."/>
            <person name="McMahon K.D."/>
            <person name="Konstantinidis K.T."/>
            <person name="Eloe-Fadrosh E.A."/>
            <person name="Kyrpides N.C."/>
            <person name="Woyke T."/>
        </authorList>
    </citation>
    <scope>NUCLEOTIDE SEQUENCE</scope>
    <source>
        <strain evidence="1">GVMAG-S-3300013286-35</strain>
    </source>
</reference>
<dbReference type="EMBL" id="MN740992">
    <property type="protein sequence ID" value="QHU21799.1"/>
    <property type="molecule type" value="Genomic_DNA"/>
</dbReference>
<sequence>MYYMTTLEIYFRGPKKTPYIYNQQTFEYVCDGITGSLCFDRYYYIEDSEPVKKEEARYSDWLPQTLDMYVKRREVEPYKNVVNEHGYTTFFYTVVEEHLYTIEIYKRVIHESTDQISQVEDEDGEEMNVCFFPTNKQTIYFRILAKN</sequence>
<proteinExistence type="predicted"/>
<name>A0A6C0KW32_9ZZZZ</name>
<protein>
    <submittedName>
        <fullName evidence="1">Uncharacterized protein</fullName>
    </submittedName>
</protein>
<dbReference type="AlphaFoldDB" id="A0A6C0KW32"/>
<accession>A0A6C0KW32</accession>